<dbReference type="Proteomes" id="UP000006454">
    <property type="component" value="Unassembled WGS sequence"/>
</dbReference>
<gene>
    <name evidence="1" type="ORF">FNV0086</name>
</gene>
<proteinExistence type="predicted"/>
<dbReference type="AlphaFoldDB" id="Q7P3J3"/>
<evidence type="ECO:0000313" key="1">
    <source>
        <dbReference type="EMBL" id="EAA23135.1"/>
    </source>
</evidence>
<sequence length="31" mass="3679">MTLNYKNCFLVSFFLLGLNYLICNSPFLLNY</sequence>
<dbReference type="EMBL" id="AABF01000229">
    <property type="protein sequence ID" value="EAA23135.1"/>
    <property type="molecule type" value="Genomic_DNA"/>
</dbReference>
<evidence type="ECO:0000313" key="2">
    <source>
        <dbReference type="Proteomes" id="UP000006454"/>
    </source>
</evidence>
<accession>Q7P3J3</accession>
<name>Q7P3J3_FUSVC</name>
<protein>
    <submittedName>
        <fullName evidence="1">Uncharacterized protein</fullName>
    </submittedName>
</protein>
<comment type="caution">
    <text evidence="1">The sequence shown here is derived from an EMBL/GenBank/DDBJ whole genome shotgun (WGS) entry which is preliminary data.</text>
</comment>
<reference evidence="1 2" key="1">
    <citation type="journal article" date="2003" name="Genome Res.">
        <title>Genome analysis of F. nucleatum sub spp vincentii and its comparison with the genome of F. nucleatum ATCC 25586.</title>
        <authorList>
            <person name="Kapatral V."/>
            <person name="Ivanova N."/>
            <person name="Anderson I."/>
            <person name="Reznik G."/>
            <person name="Bhattacharyya A."/>
            <person name="Gardner W.L."/>
            <person name="Mikhailova N."/>
            <person name="Lapidus A."/>
            <person name="Larsen N."/>
            <person name="D'Souza M."/>
            <person name="Walunas T."/>
            <person name="Haselkorn R."/>
            <person name="Overbeek R."/>
            <person name="Kyrpides N."/>
        </authorList>
    </citation>
    <scope>NUCLEOTIDE SEQUENCE [LARGE SCALE GENOMIC DNA]</scope>
    <source>
        <strain evidence="1 2">ATCC 49256</strain>
    </source>
</reference>
<organism evidence="1 2">
    <name type="scientific">Fusobacterium vincentii ATCC 49256</name>
    <dbReference type="NCBI Taxonomy" id="209882"/>
    <lineage>
        <taxon>Bacteria</taxon>
        <taxon>Fusobacteriati</taxon>
        <taxon>Fusobacteriota</taxon>
        <taxon>Fusobacteriia</taxon>
        <taxon>Fusobacteriales</taxon>
        <taxon>Fusobacteriaceae</taxon>
        <taxon>Fusobacterium</taxon>
    </lineage>
</organism>